<evidence type="ECO:0000256" key="7">
    <source>
        <dbReference type="ARBA" id="ARBA00022840"/>
    </source>
</evidence>
<dbReference type="FunFam" id="1.10.510.10:FF:000060">
    <property type="entry name" value="G-type lectin S-receptor-like serine/threonine-protein kinase"/>
    <property type="match status" value="1"/>
</dbReference>
<evidence type="ECO:0000313" key="16">
    <source>
        <dbReference type="EMBL" id="KAK3199314.1"/>
    </source>
</evidence>
<keyword evidence="7" id="KW-0067">ATP-binding</keyword>
<dbReference type="InterPro" id="IPR011009">
    <property type="entry name" value="Kinase-like_dom_sf"/>
</dbReference>
<dbReference type="AlphaFoldDB" id="A0AAE0E0C5"/>
<dbReference type="SUPFAM" id="SSF57414">
    <property type="entry name" value="Hairpin loop containing domain-like"/>
    <property type="match status" value="1"/>
</dbReference>
<dbReference type="GO" id="GO:0005524">
    <property type="term" value="F:ATP binding"/>
    <property type="evidence" value="ECO:0007669"/>
    <property type="project" value="UniProtKB-KW"/>
</dbReference>
<evidence type="ECO:0000256" key="9">
    <source>
        <dbReference type="ARBA" id="ARBA00023180"/>
    </source>
</evidence>
<evidence type="ECO:0000259" key="15">
    <source>
        <dbReference type="PROSITE" id="PS50948"/>
    </source>
</evidence>
<evidence type="ECO:0000256" key="11">
    <source>
        <dbReference type="ARBA" id="ARBA00048679"/>
    </source>
</evidence>
<reference evidence="16" key="1">
    <citation type="journal article" date="2023" name="Plant J.">
        <title>Genome sequences and population genomics provide insights into the demographic history, inbreeding, and mutation load of two 'living fossil' tree species of Dipteronia.</title>
        <authorList>
            <person name="Feng Y."/>
            <person name="Comes H.P."/>
            <person name="Chen J."/>
            <person name="Zhu S."/>
            <person name="Lu R."/>
            <person name="Zhang X."/>
            <person name="Li P."/>
            <person name="Qiu J."/>
            <person name="Olsen K.M."/>
            <person name="Qiu Y."/>
        </authorList>
    </citation>
    <scope>NUCLEOTIDE SEQUENCE</scope>
    <source>
        <strain evidence="16">NBL</strain>
    </source>
</reference>
<dbReference type="Gene3D" id="1.10.510.10">
    <property type="entry name" value="Transferase(Phosphotransferase) domain 1"/>
    <property type="match status" value="2"/>
</dbReference>
<keyword evidence="2" id="KW-0723">Serine/threonine-protein kinase</keyword>
<keyword evidence="9" id="KW-0325">Glycoprotein</keyword>
<keyword evidence="13" id="KW-0472">Membrane</keyword>
<keyword evidence="4" id="KW-0732">Signal</keyword>
<keyword evidence="6" id="KW-0418">Kinase</keyword>
<proteinExistence type="predicted"/>
<evidence type="ECO:0000256" key="12">
    <source>
        <dbReference type="SAM" id="MobiDB-lite"/>
    </source>
</evidence>
<dbReference type="SMART" id="SM00220">
    <property type="entry name" value="S_TKc"/>
    <property type="match status" value="1"/>
</dbReference>
<dbReference type="Gene3D" id="3.30.200.20">
    <property type="entry name" value="Phosphorylase Kinase, domain 1"/>
    <property type="match status" value="1"/>
</dbReference>
<keyword evidence="13" id="KW-0812">Transmembrane</keyword>
<keyword evidence="3" id="KW-0808">Transferase</keyword>
<dbReference type="PROSITE" id="PS50948">
    <property type="entry name" value="PAN"/>
    <property type="match status" value="1"/>
</dbReference>
<dbReference type="GO" id="GO:0004674">
    <property type="term" value="F:protein serine/threonine kinase activity"/>
    <property type="evidence" value="ECO:0007669"/>
    <property type="project" value="UniProtKB-KW"/>
</dbReference>
<evidence type="ECO:0000256" key="13">
    <source>
        <dbReference type="SAM" id="Phobius"/>
    </source>
</evidence>
<keyword evidence="17" id="KW-1185">Reference proteome</keyword>
<evidence type="ECO:0000313" key="17">
    <source>
        <dbReference type="Proteomes" id="UP001281410"/>
    </source>
</evidence>
<protein>
    <recommendedName>
        <fullName evidence="1">non-specific serine/threonine protein kinase</fullName>
        <ecNumber evidence="1">2.7.11.1</ecNumber>
    </recommendedName>
</protein>
<evidence type="ECO:0000256" key="8">
    <source>
        <dbReference type="ARBA" id="ARBA00023157"/>
    </source>
</evidence>
<keyword evidence="5" id="KW-0547">Nucleotide-binding</keyword>
<dbReference type="InterPro" id="IPR003609">
    <property type="entry name" value="Pan_app"/>
</dbReference>
<dbReference type="PROSITE" id="PS50011">
    <property type="entry name" value="PROTEIN_KINASE_DOM"/>
    <property type="match status" value="1"/>
</dbReference>
<dbReference type="FunFam" id="3.30.200.20:FF:000951">
    <property type="entry name" value="Uncharacterized protein"/>
    <property type="match status" value="1"/>
</dbReference>
<feature type="domain" description="Apple" evidence="15">
    <location>
        <begin position="205"/>
        <end position="285"/>
    </location>
</feature>
<dbReference type="Proteomes" id="UP001281410">
    <property type="component" value="Unassembled WGS sequence"/>
</dbReference>
<dbReference type="InterPro" id="IPR021820">
    <property type="entry name" value="S-locus_recpt_kinase_C"/>
</dbReference>
<evidence type="ECO:0000256" key="3">
    <source>
        <dbReference type="ARBA" id="ARBA00022679"/>
    </source>
</evidence>
<dbReference type="EMBL" id="JANJYJ010000007">
    <property type="protein sequence ID" value="KAK3199314.1"/>
    <property type="molecule type" value="Genomic_DNA"/>
</dbReference>
<comment type="caution">
    <text evidence="16">The sequence shown here is derived from an EMBL/GenBank/DDBJ whole genome shotgun (WGS) entry which is preliminary data.</text>
</comment>
<evidence type="ECO:0000256" key="10">
    <source>
        <dbReference type="ARBA" id="ARBA00047899"/>
    </source>
</evidence>
<evidence type="ECO:0000256" key="4">
    <source>
        <dbReference type="ARBA" id="ARBA00022729"/>
    </source>
</evidence>
<dbReference type="PROSITE" id="PS00108">
    <property type="entry name" value="PROTEIN_KINASE_ST"/>
    <property type="match status" value="1"/>
</dbReference>
<evidence type="ECO:0000256" key="2">
    <source>
        <dbReference type="ARBA" id="ARBA00022527"/>
    </source>
</evidence>
<evidence type="ECO:0000256" key="1">
    <source>
        <dbReference type="ARBA" id="ARBA00012513"/>
    </source>
</evidence>
<dbReference type="EC" id="2.7.11.1" evidence="1"/>
<dbReference type="Pfam" id="PF08276">
    <property type="entry name" value="PAN_2"/>
    <property type="match status" value="1"/>
</dbReference>
<feature type="domain" description="Protein kinase" evidence="14">
    <location>
        <begin position="384"/>
        <end position="607"/>
    </location>
</feature>
<dbReference type="CDD" id="cd01098">
    <property type="entry name" value="PAN_AP_plant"/>
    <property type="match status" value="1"/>
</dbReference>
<comment type="catalytic activity">
    <reaction evidence="10">
        <text>L-threonyl-[protein] + ATP = O-phospho-L-threonyl-[protein] + ADP + H(+)</text>
        <dbReference type="Rhea" id="RHEA:46608"/>
        <dbReference type="Rhea" id="RHEA-COMP:11060"/>
        <dbReference type="Rhea" id="RHEA-COMP:11605"/>
        <dbReference type="ChEBI" id="CHEBI:15378"/>
        <dbReference type="ChEBI" id="CHEBI:30013"/>
        <dbReference type="ChEBI" id="CHEBI:30616"/>
        <dbReference type="ChEBI" id="CHEBI:61977"/>
        <dbReference type="ChEBI" id="CHEBI:456216"/>
        <dbReference type="EC" id="2.7.11.1"/>
    </reaction>
</comment>
<dbReference type="InterPro" id="IPR008271">
    <property type="entry name" value="Ser/Thr_kinase_AS"/>
</dbReference>
<feature type="region of interest" description="Disordered" evidence="12">
    <location>
        <begin position="99"/>
        <end position="126"/>
    </location>
</feature>
<gene>
    <name evidence="16" type="ORF">Dsin_022729</name>
</gene>
<feature type="compositionally biased region" description="Low complexity" evidence="12">
    <location>
        <begin position="111"/>
        <end position="126"/>
    </location>
</feature>
<accession>A0AAE0E0C5</accession>
<evidence type="ECO:0000256" key="5">
    <source>
        <dbReference type="ARBA" id="ARBA00022741"/>
    </source>
</evidence>
<dbReference type="SUPFAM" id="SSF56112">
    <property type="entry name" value="Protein kinase-like (PK-like)"/>
    <property type="match status" value="2"/>
</dbReference>
<keyword evidence="13" id="KW-1133">Transmembrane helix</keyword>
<dbReference type="InterPro" id="IPR001245">
    <property type="entry name" value="Ser-Thr/Tyr_kinase_cat_dom"/>
</dbReference>
<keyword evidence="8" id="KW-1015">Disulfide bond</keyword>
<evidence type="ECO:0000259" key="14">
    <source>
        <dbReference type="PROSITE" id="PS50011"/>
    </source>
</evidence>
<organism evidence="16 17">
    <name type="scientific">Dipteronia sinensis</name>
    <dbReference type="NCBI Taxonomy" id="43782"/>
    <lineage>
        <taxon>Eukaryota</taxon>
        <taxon>Viridiplantae</taxon>
        <taxon>Streptophyta</taxon>
        <taxon>Embryophyta</taxon>
        <taxon>Tracheophyta</taxon>
        <taxon>Spermatophyta</taxon>
        <taxon>Magnoliopsida</taxon>
        <taxon>eudicotyledons</taxon>
        <taxon>Gunneridae</taxon>
        <taxon>Pentapetalae</taxon>
        <taxon>rosids</taxon>
        <taxon>malvids</taxon>
        <taxon>Sapindales</taxon>
        <taxon>Sapindaceae</taxon>
        <taxon>Hippocastanoideae</taxon>
        <taxon>Acereae</taxon>
        <taxon>Dipteronia</taxon>
    </lineage>
</organism>
<name>A0AAE0E0C5_9ROSI</name>
<evidence type="ECO:0000256" key="6">
    <source>
        <dbReference type="ARBA" id="ARBA00022777"/>
    </source>
</evidence>
<feature type="transmembrane region" description="Helical" evidence="13">
    <location>
        <begin position="298"/>
        <end position="319"/>
    </location>
</feature>
<sequence>MKSDVLSFGVLLLEIVSGKKNTGFYLTTSLNLLGHEWDMWTSDQGLELKDPVLEVVASSNHMLIRYVNRDLLCVQESAEDGPTMSDVVSMLISETAPLPSPKQPAFSHVRSSTVNSNPPISSSSRPDNCSVNNVTVSLLFHTSIFTYKTFHLQKSIWGSLFCLIGYICTSKKESFCHCLDGFIPSENWKQKDQSGGCVRRIPLRCEDSSDNNGEDRFLRIDEVKFPLSPKTSKVHAAEECILACFNSCSCNSYAYNGSSACYLWDAELLNLEQLSDGQTIYLKLAASEFQNPGGNKQLIWIIAVVVPLAVLLPASYIFCRWRTKRKEKEEIEISQDMLLFDMNMSIKTSTSELSIGDGAGKGKSKDAWFPLFNLASVSAATDNFSAENKLGEGGFGPVYKGKLLNGQEVGVKRLSRQSGQGLEELKNETMLIAKLQHRNLVRLLGCCIEHGEKILIYEYMPNKSLDSYLFDPIKKGLLDWGTCVKIIEGIAQRVLYLHQYSRLRIIHRDLKASNILLDSFMSPKVSDFGIARMFGGDELQASTNRIVGTFGYMSPEYAPEGIFSIKSDVFSFGVLLLETPSGRKNTGFYNTESLNLLGHPIDRPCQK</sequence>
<dbReference type="SMART" id="SM00473">
    <property type="entry name" value="PAN_AP"/>
    <property type="match status" value="1"/>
</dbReference>
<dbReference type="Pfam" id="PF11883">
    <property type="entry name" value="DUF3403"/>
    <property type="match status" value="1"/>
</dbReference>
<dbReference type="PANTHER" id="PTHR27002:SF925">
    <property type="entry name" value="RECEPTOR-LIKE SERINE_THREONINE-PROTEIN KINASE"/>
    <property type="match status" value="1"/>
</dbReference>
<dbReference type="PANTHER" id="PTHR27002">
    <property type="entry name" value="RECEPTOR-LIKE SERINE/THREONINE-PROTEIN KINASE SD1-8"/>
    <property type="match status" value="1"/>
</dbReference>
<comment type="catalytic activity">
    <reaction evidence="11">
        <text>L-seryl-[protein] + ATP = O-phospho-L-seryl-[protein] + ADP + H(+)</text>
        <dbReference type="Rhea" id="RHEA:17989"/>
        <dbReference type="Rhea" id="RHEA-COMP:9863"/>
        <dbReference type="Rhea" id="RHEA-COMP:11604"/>
        <dbReference type="ChEBI" id="CHEBI:15378"/>
        <dbReference type="ChEBI" id="CHEBI:29999"/>
        <dbReference type="ChEBI" id="CHEBI:30616"/>
        <dbReference type="ChEBI" id="CHEBI:83421"/>
        <dbReference type="ChEBI" id="CHEBI:456216"/>
        <dbReference type="EC" id="2.7.11.1"/>
    </reaction>
</comment>
<dbReference type="InterPro" id="IPR000719">
    <property type="entry name" value="Prot_kinase_dom"/>
</dbReference>
<dbReference type="Pfam" id="PF07714">
    <property type="entry name" value="PK_Tyr_Ser-Thr"/>
    <property type="match status" value="1"/>
</dbReference>
<dbReference type="GO" id="GO:0005886">
    <property type="term" value="C:plasma membrane"/>
    <property type="evidence" value="ECO:0007669"/>
    <property type="project" value="TreeGrafter"/>
</dbReference>